<feature type="region of interest" description="Disordered" evidence="1">
    <location>
        <begin position="1"/>
        <end position="42"/>
    </location>
</feature>
<dbReference type="Proteomes" id="UP000265663">
    <property type="component" value="Unassembled WGS sequence"/>
</dbReference>
<accession>A0A3M7MFF0</accession>
<name>A0A3M7MFF0_9PLEO</name>
<evidence type="ECO:0000313" key="2">
    <source>
        <dbReference type="EMBL" id="RMZ73094.1"/>
    </source>
</evidence>
<feature type="compositionally biased region" description="Polar residues" evidence="1">
    <location>
        <begin position="20"/>
        <end position="42"/>
    </location>
</feature>
<organism evidence="2 3">
    <name type="scientific">Pyrenophora seminiperda CCB06</name>
    <dbReference type="NCBI Taxonomy" id="1302712"/>
    <lineage>
        <taxon>Eukaryota</taxon>
        <taxon>Fungi</taxon>
        <taxon>Dikarya</taxon>
        <taxon>Ascomycota</taxon>
        <taxon>Pezizomycotina</taxon>
        <taxon>Dothideomycetes</taxon>
        <taxon>Pleosporomycetidae</taxon>
        <taxon>Pleosporales</taxon>
        <taxon>Pleosporineae</taxon>
        <taxon>Pleosporaceae</taxon>
        <taxon>Pyrenophora</taxon>
    </lineage>
</organism>
<sequence length="42" mass="4925">MDRWIQRIENPPSSKPYLSYINTQNTRASPHYSHTSIYSTSP</sequence>
<keyword evidence="3" id="KW-1185">Reference proteome</keyword>
<protein>
    <submittedName>
        <fullName evidence="2">Uncharacterized protein</fullName>
    </submittedName>
</protein>
<evidence type="ECO:0000313" key="3">
    <source>
        <dbReference type="Proteomes" id="UP000265663"/>
    </source>
</evidence>
<reference evidence="2 3" key="1">
    <citation type="journal article" date="2014" name="PLoS ONE">
        <title>De novo Genome Assembly of the Fungal Plant Pathogen Pyrenophora semeniperda.</title>
        <authorList>
            <person name="Soliai M.M."/>
            <person name="Meyer S.E."/>
            <person name="Udall J.A."/>
            <person name="Elzinga D.E."/>
            <person name="Hermansen R.A."/>
            <person name="Bodily P.M."/>
            <person name="Hart A.A."/>
            <person name="Coleman C.E."/>
        </authorList>
    </citation>
    <scope>NUCLEOTIDE SEQUENCE [LARGE SCALE GENOMIC DNA]</scope>
    <source>
        <strain evidence="2 3">CCB06</strain>
        <tissue evidence="2">Mycelium</tissue>
    </source>
</reference>
<dbReference type="EMBL" id="KE747838">
    <property type="protein sequence ID" value="RMZ73094.1"/>
    <property type="molecule type" value="Genomic_DNA"/>
</dbReference>
<evidence type="ECO:0000256" key="1">
    <source>
        <dbReference type="SAM" id="MobiDB-lite"/>
    </source>
</evidence>
<gene>
    <name evidence="2" type="ORF">GMOD_00009607</name>
</gene>
<dbReference type="AlphaFoldDB" id="A0A3M7MFF0"/>
<proteinExistence type="predicted"/>